<dbReference type="VEuPathDB" id="FungiDB:RhiirFUN_003341"/>
<evidence type="ECO:0000313" key="2">
    <source>
        <dbReference type="Proteomes" id="UP000234323"/>
    </source>
</evidence>
<comment type="caution">
    <text evidence="1">The sequence shown here is derived from an EMBL/GenBank/DDBJ whole genome shotgun (WGS) entry which is preliminary data.</text>
</comment>
<accession>A0A2I1G5U9</accession>
<reference evidence="1 2" key="1">
    <citation type="submission" date="2015-10" db="EMBL/GenBank/DDBJ databases">
        <title>Genome analyses suggest a sexual origin of heterokaryosis in a supposedly ancient asexual fungus.</title>
        <authorList>
            <person name="Ropars J."/>
            <person name="Sedzielewska K."/>
            <person name="Noel J."/>
            <person name="Charron P."/>
            <person name="Farinelli L."/>
            <person name="Marton T."/>
            <person name="Kruger M."/>
            <person name="Pelin A."/>
            <person name="Brachmann A."/>
            <person name="Corradi N."/>
        </authorList>
    </citation>
    <scope>NUCLEOTIDE SEQUENCE [LARGE SCALE GENOMIC DNA]</scope>
    <source>
        <strain evidence="1 2">A4</strain>
    </source>
</reference>
<protein>
    <submittedName>
        <fullName evidence="1">Uncharacterized protein</fullName>
    </submittedName>
</protein>
<gene>
    <name evidence="1" type="ORF">RhiirA4_417103</name>
</gene>
<name>A0A2I1G5U9_9GLOM</name>
<dbReference type="Proteomes" id="UP000234323">
    <property type="component" value="Unassembled WGS sequence"/>
</dbReference>
<organism evidence="1 2">
    <name type="scientific">Rhizophagus irregularis</name>
    <dbReference type="NCBI Taxonomy" id="588596"/>
    <lineage>
        <taxon>Eukaryota</taxon>
        <taxon>Fungi</taxon>
        <taxon>Fungi incertae sedis</taxon>
        <taxon>Mucoromycota</taxon>
        <taxon>Glomeromycotina</taxon>
        <taxon>Glomeromycetes</taxon>
        <taxon>Glomerales</taxon>
        <taxon>Glomeraceae</taxon>
        <taxon>Rhizophagus</taxon>
    </lineage>
</organism>
<proteinExistence type="predicted"/>
<dbReference type="VEuPathDB" id="FungiDB:RhiirA1_453905"/>
<dbReference type="AlphaFoldDB" id="A0A2I1G5U9"/>
<dbReference type="VEuPathDB" id="FungiDB:FUN_021509"/>
<keyword evidence="2" id="KW-1185">Reference proteome</keyword>
<sequence>MDDVNSSIWNQRSKLFKEWEKSLNITKVKKKFYKRRQRDRTTHCALNEVTRQKHTCTTQSHTPLIPYGRIGGLYDDTAHIKWTSSNFLHSGSWESHRDNIWFDIIDEIVTLLDNILCNSVNNLSPWRRNSLKFLGEDFWAKNKSMLL</sequence>
<dbReference type="EMBL" id="LLXI01000177">
    <property type="protein sequence ID" value="PKY41990.1"/>
    <property type="molecule type" value="Genomic_DNA"/>
</dbReference>
<evidence type="ECO:0000313" key="1">
    <source>
        <dbReference type="EMBL" id="PKY41990.1"/>
    </source>
</evidence>